<accession>A0A9X1DF03</accession>
<reference evidence="2" key="1">
    <citation type="submission" date="2021-05" db="EMBL/GenBank/DDBJ databases">
        <title>Genome of Sphingobium sp. strain.</title>
        <authorList>
            <person name="Fan R."/>
        </authorList>
    </citation>
    <scope>NUCLEOTIDE SEQUENCE</scope>
    <source>
        <strain evidence="2">H33</strain>
    </source>
</reference>
<gene>
    <name evidence="2" type="ORF">KK488_17945</name>
</gene>
<keyword evidence="3" id="KW-1185">Reference proteome</keyword>
<evidence type="ECO:0000313" key="3">
    <source>
        <dbReference type="Proteomes" id="UP001138757"/>
    </source>
</evidence>
<sequence length="357" mass="39384">MIQAFATATQEPLPPLDELEARWRTLEAQADGSFFLSWTWIGSWLRTTRARPDLVSVRDEAGAEVGLALLGLAREPRKLGAQKTLRLNEAGDPDADRMFIEYNAPLAARDAEEAVTAAVATLIARRRDWRVLRLSGVADDCALIGAVPARRRILVDVSPAYGVALPAVREGVGDYLSLLSSNTRSQIRRSLKDHGDGEIGVMRASSDAQIEDWLADMARLNVGRHDDNAWDAPLFRAFAAEIARTGLASGAVDLLRVTIGGDVTGYLLNFVHGDRAMNYQSAFSEPVSQKDKPGLITHMAAVAHYASRGLALYSLLAGKDRYKQSLATGAEELQWWQLERFSLGLEAEYWLRRVLRR</sequence>
<proteinExistence type="predicted"/>
<name>A0A9X1DF03_9SPHN</name>
<dbReference type="Gene3D" id="3.40.630.30">
    <property type="match status" value="1"/>
</dbReference>
<dbReference type="EMBL" id="JAHGAW010000013">
    <property type="protein sequence ID" value="MBT2188831.1"/>
    <property type="molecule type" value="Genomic_DNA"/>
</dbReference>
<keyword evidence="2" id="KW-0012">Acyltransferase</keyword>
<evidence type="ECO:0000313" key="2">
    <source>
        <dbReference type="EMBL" id="MBT2188831.1"/>
    </source>
</evidence>
<feature type="domain" description="BioF2-like acetyltransferase" evidence="1">
    <location>
        <begin position="181"/>
        <end position="324"/>
    </location>
</feature>
<dbReference type="Pfam" id="PF13480">
    <property type="entry name" value="Acetyltransf_6"/>
    <property type="match status" value="1"/>
</dbReference>
<evidence type="ECO:0000259" key="1">
    <source>
        <dbReference type="Pfam" id="PF13480"/>
    </source>
</evidence>
<keyword evidence="2" id="KW-0808">Transferase</keyword>
<dbReference type="InterPro" id="IPR016181">
    <property type="entry name" value="Acyl_CoA_acyltransferase"/>
</dbReference>
<dbReference type="InterPro" id="IPR038740">
    <property type="entry name" value="BioF2-like_GNAT_dom"/>
</dbReference>
<organism evidence="2 3">
    <name type="scientific">Sphingobium nicotianae</name>
    <dbReference type="NCBI Taxonomy" id="2782607"/>
    <lineage>
        <taxon>Bacteria</taxon>
        <taxon>Pseudomonadati</taxon>
        <taxon>Pseudomonadota</taxon>
        <taxon>Alphaproteobacteria</taxon>
        <taxon>Sphingomonadales</taxon>
        <taxon>Sphingomonadaceae</taxon>
        <taxon>Sphingobium</taxon>
    </lineage>
</organism>
<comment type="caution">
    <text evidence="2">The sequence shown here is derived from an EMBL/GenBank/DDBJ whole genome shotgun (WGS) entry which is preliminary data.</text>
</comment>
<dbReference type="SUPFAM" id="SSF55729">
    <property type="entry name" value="Acyl-CoA N-acyltransferases (Nat)"/>
    <property type="match status" value="1"/>
</dbReference>
<dbReference type="RefSeq" id="WP_214625091.1">
    <property type="nucleotide sequence ID" value="NZ_JAHGAW010000013.1"/>
</dbReference>
<dbReference type="EC" id="2.3.1.-" evidence="2"/>
<protein>
    <submittedName>
        <fullName evidence="2">GNAT family N-acetyltransferase</fullName>
        <ecNumber evidence="2">2.3.1.-</ecNumber>
    </submittedName>
</protein>
<dbReference type="AlphaFoldDB" id="A0A9X1DF03"/>
<dbReference type="GO" id="GO:0016746">
    <property type="term" value="F:acyltransferase activity"/>
    <property type="evidence" value="ECO:0007669"/>
    <property type="project" value="UniProtKB-KW"/>
</dbReference>
<dbReference type="Proteomes" id="UP001138757">
    <property type="component" value="Unassembled WGS sequence"/>
</dbReference>